<sequence>MITRAGVHSVILCDLSRQGASVLARQAFGCSGPAVLQWDRHEFFGDIQWGNGGRIGILFDEPLPASVLLEARRQNEVAALPDDREIVRQQARGWVQGVHRL</sequence>
<protein>
    <recommendedName>
        <fullName evidence="3">PilZ domain-containing protein</fullName>
    </recommendedName>
</protein>
<dbReference type="Proteomes" id="UP000634139">
    <property type="component" value="Unassembled WGS sequence"/>
</dbReference>
<evidence type="ECO:0000313" key="2">
    <source>
        <dbReference type="Proteomes" id="UP000634139"/>
    </source>
</evidence>
<dbReference type="AlphaFoldDB" id="A0A918RK35"/>
<evidence type="ECO:0000313" key="1">
    <source>
        <dbReference type="EMBL" id="GHA02954.1"/>
    </source>
</evidence>
<proteinExistence type="predicted"/>
<dbReference type="EMBL" id="BMZD01000006">
    <property type="protein sequence ID" value="GHA02954.1"/>
    <property type="molecule type" value="Genomic_DNA"/>
</dbReference>
<comment type="caution">
    <text evidence="1">The sequence shown here is derived from an EMBL/GenBank/DDBJ whole genome shotgun (WGS) entry which is preliminary data.</text>
</comment>
<keyword evidence="2" id="KW-1185">Reference proteome</keyword>
<name>A0A918RK35_9SPHN</name>
<evidence type="ECO:0008006" key="3">
    <source>
        <dbReference type="Google" id="ProtNLM"/>
    </source>
</evidence>
<accession>A0A918RK35</accession>
<organism evidence="1 2">
    <name type="scientific">Novosphingobium arvoryzae</name>
    <dbReference type="NCBI Taxonomy" id="1256514"/>
    <lineage>
        <taxon>Bacteria</taxon>
        <taxon>Pseudomonadati</taxon>
        <taxon>Pseudomonadota</taxon>
        <taxon>Alphaproteobacteria</taxon>
        <taxon>Sphingomonadales</taxon>
        <taxon>Sphingomonadaceae</taxon>
        <taxon>Novosphingobium</taxon>
    </lineage>
</organism>
<reference evidence="1" key="1">
    <citation type="journal article" date="2014" name="Int. J. Syst. Evol. Microbiol.">
        <title>Complete genome sequence of Corynebacterium casei LMG S-19264T (=DSM 44701T), isolated from a smear-ripened cheese.</title>
        <authorList>
            <consortium name="US DOE Joint Genome Institute (JGI-PGF)"/>
            <person name="Walter F."/>
            <person name="Albersmeier A."/>
            <person name="Kalinowski J."/>
            <person name="Ruckert C."/>
        </authorList>
    </citation>
    <scope>NUCLEOTIDE SEQUENCE</scope>
    <source>
        <strain evidence="1">KCTC 32422</strain>
    </source>
</reference>
<gene>
    <name evidence="1" type="ORF">GCM10011617_24800</name>
</gene>
<reference evidence="1" key="2">
    <citation type="submission" date="2020-09" db="EMBL/GenBank/DDBJ databases">
        <authorList>
            <person name="Sun Q."/>
            <person name="Kim S."/>
        </authorList>
    </citation>
    <scope>NUCLEOTIDE SEQUENCE</scope>
    <source>
        <strain evidence="1">KCTC 32422</strain>
    </source>
</reference>